<dbReference type="OrthoDB" id="9769600at2"/>
<feature type="domain" description="Amine oxidase" evidence="1">
    <location>
        <begin position="27"/>
        <end position="379"/>
    </location>
</feature>
<accession>A0A327KZL1</accession>
<dbReference type="GO" id="GO:0005829">
    <property type="term" value="C:cytosol"/>
    <property type="evidence" value="ECO:0007669"/>
    <property type="project" value="TreeGrafter"/>
</dbReference>
<dbReference type="PRINTS" id="PR00419">
    <property type="entry name" value="ADXRDTASE"/>
</dbReference>
<dbReference type="NCBIfam" id="NF005548">
    <property type="entry name" value="PRK07208.1-4"/>
    <property type="match status" value="1"/>
</dbReference>
<dbReference type="InterPro" id="IPR036188">
    <property type="entry name" value="FAD/NAD-bd_sf"/>
</dbReference>
<dbReference type="Proteomes" id="UP000249130">
    <property type="component" value="Unassembled WGS sequence"/>
</dbReference>
<dbReference type="PANTHER" id="PTHR21197:SF0">
    <property type="entry name" value="UDP-GALACTOPYRANOSE MUTASE"/>
    <property type="match status" value="1"/>
</dbReference>
<reference evidence="2 3" key="1">
    <citation type="submission" date="2017-07" db="EMBL/GenBank/DDBJ databases">
        <title>Draft Genome Sequences of Select Purple Nonsulfur Bacteria.</title>
        <authorList>
            <person name="Lasarre B."/>
            <person name="Mckinlay J.B."/>
        </authorList>
    </citation>
    <scope>NUCLEOTIDE SEQUENCE [LARGE SCALE GENOMIC DNA]</scope>
    <source>
        <strain evidence="2 3">DSM 5909</strain>
    </source>
</reference>
<evidence type="ECO:0000313" key="2">
    <source>
        <dbReference type="EMBL" id="RAI40828.1"/>
    </source>
</evidence>
<name>A0A327KZL1_9BRAD</name>
<proteinExistence type="predicted"/>
<dbReference type="GO" id="GO:0016491">
    <property type="term" value="F:oxidoreductase activity"/>
    <property type="evidence" value="ECO:0007669"/>
    <property type="project" value="InterPro"/>
</dbReference>
<evidence type="ECO:0000313" key="3">
    <source>
        <dbReference type="Proteomes" id="UP000249130"/>
    </source>
</evidence>
<dbReference type="Gene3D" id="3.50.50.60">
    <property type="entry name" value="FAD/NAD(P)-binding domain"/>
    <property type="match status" value="1"/>
</dbReference>
<keyword evidence="3" id="KW-1185">Reference proteome</keyword>
<sequence>MRRAGSSGEHAVTMLPDRVGIVGAGPAGLTAAYALARRGVAVEVFDALDAVGGMARSLTLWGQTVDLGPHRFFSTDPRVNALWLEAVDGRYDMVDRLTRIYYRGTFFDYPLKPGNALRGLGLAEAARCVLSYGRAAVAPRRDETSFEGWVVNRFGRRLFEIFFQSYSEKLWGIPCDRLDADFAAQRIRKLSLFEAVKAALAGGGETHKTLVDRFAYPHGGAGQVYEQMAEAVRRLGGHIHLGRKVARIDLAGRPVIELEGGDRRSFCHVVSSMPITRLVETLDPPDEVRASARRLTFRNTILVYLEVDGADLFQDQWVYVHEPALRTGRITNFRNWLPSLCGDSPNSILCLEYWCDDRDALWTTPSETLSALAADELRRTGLVGDRAVRNAHVVRLARSYPVYARGYKAEVATLSAWLSRFETLSVVGRYGAFKYNNQDHSILMGLLAAENICGLARHDLWAVNADDEYQEASVITATGLEKR</sequence>
<organism evidence="2 3">
    <name type="scientific">Rhodoplanes roseus</name>
    <dbReference type="NCBI Taxonomy" id="29409"/>
    <lineage>
        <taxon>Bacteria</taxon>
        <taxon>Pseudomonadati</taxon>
        <taxon>Pseudomonadota</taxon>
        <taxon>Alphaproteobacteria</taxon>
        <taxon>Hyphomicrobiales</taxon>
        <taxon>Nitrobacteraceae</taxon>
        <taxon>Rhodoplanes</taxon>
    </lineage>
</organism>
<protein>
    <recommendedName>
        <fullName evidence="1">Amine oxidase domain-containing protein</fullName>
    </recommendedName>
</protein>
<dbReference type="EMBL" id="NPEX01000215">
    <property type="protein sequence ID" value="RAI40828.1"/>
    <property type="molecule type" value="Genomic_DNA"/>
</dbReference>
<dbReference type="PANTHER" id="PTHR21197">
    <property type="entry name" value="UDP-GALACTOPYRANOSE MUTASE"/>
    <property type="match status" value="1"/>
</dbReference>
<dbReference type="AlphaFoldDB" id="A0A327KZL1"/>
<dbReference type="SUPFAM" id="SSF51971">
    <property type="entry name" value="Nucleotide-binding domain"/>
    <property type="match status" value="1"/>
</dbReference>
<dbReference type="GO" id="GO:0008767">
    <property type="term" value="F:UDP-galactopyranose mutase activity"/>
    <property type="evidence" value="ECO:0007669"/>
    <property type="project" value="TreeGrafter"/>
</dbReference>
<dbReference type="GO" id="GO:0050660">
    <property type="term" value="F:flavin adenine dinucleotide binding"/>
    <property type="evidence" value="ECO:0007669"/>
    <property type="project" value="TreeGrafter"/>
</dbReference>
<dbReference type="InterPro" id="IPR002937">
    <property type="entry name" value="Amino_oxidase"/>
</dbReference>
<evidence type="ECO:0000259" key="1">
    <source>
        <dbReference type="Pfam" id="PF01593"/>
    </source>
</evidence>
<dbReference type="Pfam" id="PF01593">
    <property type="entry name" value="Amino_oxidase"/>
    <property type="match status" value="1"/>
</dbReference>
<comment type="caution">
    <text evidence="2">The sequence shown here is derived from an EMBL/GenBank/DDBJ whole genome shotgun (WGS) entry which is preliminary data.</text>
</comment>
<gene>
    <name evidence="2" type="ORF">CH341_22950</name>
</gene>